<evidence type="ECO:0000256" key="1">
    <source>
        <dbReference type="ARBA" id="ARBA00007692"/>
    </source>
</evidence>
<sequence>LKSSYGGYNKTPKISQTQKPNYLQFYCHSSDSISTISTQTPFAASYLMNTFGFTSESALRASKYLRLKNARVLGLSVERIITKIEFLTSRGASSRDVVKILVNNPQIFYRSMENHDVVHSDEKALTVLKRGWASFPAMLMRQLASIFCGTMESPNQMLKQTVKELKVMGFDPSKKNFVSALTVKCGQSESKWRKKIDVYKSWGWTEKEIFEIFKKAPRYMGCSEKKISAMMDFFVNKLGWGPSVIRGCIPLLGMSLEKRIIPRDSVIQSLLSRGTIQKKSYKTRVFMLTEEGFLDKYVRCYEFADELLKLYRKEIDKSQLKGGSESVQRLKRISSSSDKSCRKY</sequence>
<feature type="non-terminal residue" evidence="4">
    <location>
        <position position="1"/>
    </location>
</feature>
<reference evidence="4" key="2">
    <citation type="journal article" date="2023" name="Plants (Basel)">
        <title>Annotation of the Turnera subulata (Passifloraceae) Draft Genome Reveals the S-Locus Evolved after the Divergence of Turneroideae from Passifloroideae in a Stepwise Manner.</title>
        <authorList>
            <person name="Henning P.M."/>
            <person name="Roalson E.H."/>
            <person name="Mir W."/>
            <person name="McCubbin A.G."/>
            <person name="Shore J.S."/>
        </authorList>
    </citation>
    <scope>NUCLEOTIDE SEQUENCE</scope>
    <source>
        <strain evidence="4">F60SS</strain>
    </source>
</reference>
<comment type="caution">
    <text evidence="4">The sequence shown here is derived from an EMBL/GenBank/DDBJ whole genome shotgun (WGS) entry which is preliminary data.</text>
</comment>
<keyword evidence="2" id="KW-0805">Transcription regulation</keyword>
<reference evidence="4" key="1">
    <citation type="submission" date="2022-02" db="EMBL/GenBank/DDBJ databases">
        <authorList>
            <person name="Henning P.M."/>
            <person name="McCubbin A.G."/>
            <person name="Shore J.S."/>
        </authorList>
    </citation>
    <scope>NUCLEOTIDE SEQUENCE</scope>
    <source>
        <strain evidence="4">F60SS</strain>
        <tissue evidence="4">Leaves</tissue>
    </source>
</reference>
<dbReference type="Proteomes" id="UP001141552">
    <property type="component" value="Unassembled WGS sequence"/>
</dbReference>
<dbReference type="PANTHER" id="PTHR13068:SF166">
    <property type="entry name" value="TRANSCRIPTION TERMINATION FACTOR MTERF15, MITOCHONDRIAL-LIKE"/>
    <property type="match status" value="1"/>
</dbReference>
<dbReference type="GO" id="GO:0003676">
    <property type="term" value="F:nucleic acid binding"/>
    <property type="evidence" value="ECO:0007669"/>
    <property type="project" value="InterPro"/>
</dbReference>
<dbReference type="FunFam" id="1.25.70.10:FF:000001">
    <property type="entry name" value="Mitochondrial transcription termination factor-like"/>
    <property type="match status" value="1"/>
</dbReference>
<name>A0A9Q0GLZ1_9ROSI</name>
<evidence type="ECO:0000313" key="5">
    <source>
        <dbReference type="Proteomes" id="UP001141552"/>
    </source>
</evidence>
<dbReference type="Gene3D" id="1.25.70.10">
    <property type="entry name" value="Transcription termination factor 3, mitochondrial"/>
    <property type="match status" value="1"/>
</dbReference>
<gene>
    <name evidence="4" type="ORF">Tsubulata_040048</name>
</gene>
<evidence type="ECO:0000256" key="3">
    <source>
        <dbReference type="ARBA" id="ARBA00022946"/>
    </source>
</evidence>
<organism evidence="4 5">
    <name type="scientific">Turnera subulata</name>
    <dbReference type="NCBI Taxonomy" id="218843"/>
    <lineage>
        <taxon>Eukaryota</taxon>
        <taxon>Viridiplantae</taxon>
        <taxon>Streptophyta</taxon>
        <taxon>Embryophyta</taxon>
        <taxon>Tracheophyta</taxon>
        <taxon>Spermatophyta</taxon>
        <taxon>Magnoliopsida</taxon>
        <taxon>eudicotyledons</taxon>
        <taxon>Gunneridae</taxon>
        <taxon>Pentapetalae</taxon>
        <taxon>rosids</taxon>
        <taxon>fabids</taxon>
        <taxon>Malpighiales</taxon>
        <taxon>Passifloraceae</taxon>
        <taxon>Turnera</taxon>
    </lineage>
</organism>
<keyword evidence="2" id="KW-0806">Transcription termination</keyword>
<evidence type="ECO:0000313" key="4">
    <source>
        <dbReference type="EMBL" id="KAJ4851287.1"/>
    </source>
</evidence>
<protein>
    <submittedName>
        <fullName evidence="4">Uncharacterized protein</fullName>
    </submittedName>
</protein>
<keyword evidence="5" id="KW-1185">Reference proteome</keyword>
<dbReference type="Pfam" id="PF02536">
    <property type="entry name" value="mTERF"/>
    <property type="match status" value="1"/>
</dbReference>
<keyword evidence="2" id="KW-0804">Transcription</keyword>
<evidence type="ECO:0000256" key="2">
    <source>
        <dbReference type="ARBA" id="ARBA00022472"/>
    </source>
</evidence>
<dbReference type="GO" id="GO:0006353">
    <property type="term" value="P:DNA-templated transcription termination"/>
    <property type="evidence" value="ECO:0007669"/>
    <property type="project" value="UniProtKB-KW"/>
</dbReference>
<dbReference type="AlphaFoldDB" id="A0A9Q0GLZ1"/>
<dbReference type="SMART" id="SM00733">
    <property type="entry name" value="Mterf"/>
    <property type="match status" value="4"/>
</dbReference>
<dbReference type="EMBL" id="JAKUCV010000097">
    <property type="protein sequence ID" value="KAJ4851287.1"/>
    <property type="molecule type" value="Genomic_DNA"/>
</dbReference>
<proteinExistence type="inferred from homology"/>
<comment type="similarity">
    <text evidence="1">Belongs to the mTERF family.</text>
</comment>
<dbReference type="PANTHER" id="PTHR13068">
    <property type="entry name" value="CGI-12 PROTEIN-RELATED"/>
    <property type="match status" value="1"/>
</dbReference>
<dbReference type="OrthoDB" id="637682at2759"/>
<accession>A0A9Q0GLZ1</accession>
<dbReference type="InterPro" id="IPR038538">
    <property type="entry name" value="MTERF_sf"/>
</dbReference>
<dbReference type="InterPro" id="IPR003690">
    <property type="entry name" value="MTERF"/>
</dbReference>
<keyword evidence="3" id="KW-0809">Transit peptide</keyword>